<keyword evidence="2" id="KW-0472">Membrane</keyword>
<keyword evidence="4" id="KW-1185">Reference proteome</keyword>
<dbReference type="OrthoDB" id="2138761at2759"/>
<comment type="caution">
    <text evidence="3">The sequence shown here is derived from an EMBL/GenBank/DDBJ whole genome shotgun (WGS) entry which is preliminary data.</text>
</comment>
<feature type="compositionally biased region" description="Polar residues" evidence="1">
    <location>
        <begin position="125"/>
        <end position="136"/>
    </location>
</feature>
<keyword evidence="2" id="KW-0812">Transmembrane</keyword>
<evidence type="ECO:0008006" key="5">
    <source>
        <dbReference type="Google" id="ProtNLM"/>
    </source>
</evidence>
<feature type="compositionally biased region" description="Low complexity" evidence="1">
    <location>
        <begin position="26"/>
        <end position="36"/>
    </location>
</feature>
<feature type="region of interest" description="Disordered" evidence="1">
    <location>
        <begin position="245"/>
        <end position="294"/>
    </location>
</feature>
<gene>
    <name evidence="3" type="ORF">CcCBS67573_g07724</name>
</gene>
<dbReference type="AlphaFoldDB" id="A0A507EU96"/>
<evidence type="ECO:0000313" key="3">
    <source>
        <dbReference type="EMBL" id="TPX66768.1"/>
    </source>
</evidence>
<feature type="region of interest" description="Disordered" evidence="1">
    <location>
        <begin position="116"/>
        <end position="136"/>
    </location>
</feature>
<feature type="transmembrane region" description="Helical" evidence="2">
    <location>
        <begin position="431"/>
        <end position="451"/>
    </location>
</feature>
<sequence>MKEPPKRPENPRASLDAAASSDPQTPSLSRPLRRQSSLKVVGEAVPDWSSASNEVMPLLRKISFRKDASSEAVGAAAAPPSPKFGVNLLFGGRQKELVKSASVKKLVSFKPTVQEYGMHEDESSETSQASFTKETSYNSEKMYQTFQWAKQQEGEMDHDEKAPNFDALIQPSNDGNLNSLATKTVTDTSLGPRRDSLIITANRISTSTITVTERKNDVIAVPPIEEFVFPKPDVSKVPAEKRRLSGYFGADKHEKRKPDKIEEEADQPSSQQETQSSLKTAEGPGGRSRATSHSTISIGMSRWPNAQEVSETAATKLLALKLILFSLVLNALLFAFGHAMSMQLQINLPPELVHVTCAVVMLICVLVTNFLTVHALDLGFAVFASMLLTRKKGFSMAICGYIQTPPIKRLAFAQSLSLNSTCRRPLERVSYIWLILDSLKFICLICATGILDSNVRSLANAIGCIQFSGKHSSLRDKTYPTLESAAGVAEFVFGTALGCMRSEGNACSEDGSEFVFGPQLAGVVGSGDTIVGDGFAMSIFSECQCMELGVRHVQSGLMSQKDLDILTQPRINANAYILRLNSLMNQTTSLATVETNVVYANTAACGGVSPHVVPICHTTIKNIRDVLTLNTFQTDGTTASIALVNTEIVGPPLDKLHPITDYAVTWSLNTIWPVTSPYELITNVPGLVNALIYWTTPDLKAVDPTLFPLGIETLHAIILRSGLQRSLSSYGARCVRKIDRTDVTQITFSSAGLAAIYVVAGVQFAISLLAMSLASVWLLSSNPFGPVLRIVTRPMYFVALLSDSPFWNGLIGTGNAQKHVLWQQLDVVVRMGEALETVGESIGRIRMERPKLVKPLENGRMYA</sequence>
<organism evidence="3 4">
    <name type="scientific">Chytriomyces confervae</name>
    <dbReference type="NCBI Taxonomy" id="246404"/>
    <lineage>
        <taxon>Eukaryota</taxon>
        <taxon>Fungi</taxon>
        <taxon>Fungi incertae sedis</taxon>
        <taxon>Chytridiomycota</taxon>
        <taxon>Chytridiomycota incertae sedis</taxon>
        <taxon>Chytridiomycetes</taxon>
        <taxon>Chytridiales</taxon>
        <taxon>Chytriomycetaceae</taxon>
        <taxon>Chytriomyces</taxon>
    </lineage>
</organism>
<reference evidence="3 4" key="1">
    <citation type="journal article" date="2019" name="Sci. Rep.">
        <title>Comparative genomics of chytrid fungi reveal insights into the obligate biotrophic and pathogenic lifestyle of Synchytrium endobioticum.</title>
        <authorList>
            <person name="van de Vossenberg B.T.L.H."/>
            <person name="Warris S."/>
            <person name="Nguyen H.D.T."/>
            <person name="van Gent-Pelzer M.P.E."/>
            <person name="Joly D.L."/>
            <person name="van de Geest H.C."/>
            <person name="Bonants P.J.M."/>
            <person name="Smith D.S."/>
            <person name="Levesque C.A."/>
            <person name="van der Lee T.A.J."/>
        </authorList>
    </citation>
    <scope>NUCLEOTIDE SEQUENCE [LARGE SCALE GENOMIC DNA]</scope>
    <source>
        <strain evidence="3 4">CBS 675.73</strain>
    </source>
</reference>
<evidence type="ECO:0000256" key="2">
    <source>
        <dbReference type="SAM" id="Phobius"/>
    </source>
</evidence>
<feature type="region of interest" description="Disordered" evidence="1">
    <location>
        <begin position="1"/>
        <end position="36"/>
    </location>
</feature>
<keyword evidence="2" id="KW-1133">Transmembrane helix</keyword>
<dbReference type="EMBL" id="QEAP01000427">
    <property type="protein sequence ID" value="TPX66768.1"/>
    <property type="molecule type" value="Genomic_DNA"/>
</dbReference>
<evidence type="ECO:0000313" key="4">
    <source>
        <dbReference type="Proteomes" id="UP000320333"/>
    </source>
</evidence>
<feature type="compositionally biased region" description="Basic and acidic residues" evidence="1">
    <location>
        <begin position="1"/>
        <end position="10"/>
    </location>
</feature>
<name>A0A507EU96_9FUNG</name>
<feature type="compositionally biased region" description="Basic and acidic residues" evidence="1">
    <location>
        <begin position="250"/>
        <end position="260"/>
    </location>
</feature>
<evidence type="ECO:0000256" key="1">
    <source>
        <dbReference type="SAM" id="MobiDB-lite"/>
    </source>
</evidence>
<feature type="transmembrane region" description="Helical" evidence="2">
    <location>
        <begin position="359"/>
        <end position="388"/>
    </location>
</feature>
<proteinExistence type="predicted"/>
<accession>A0A507EU96</accession>
<protein>
    <recommendedName>
        <fullName evidence="5">Transmembrane protein</fullName>
    </recommendedName>
</protein>
<dbReference type="Proteomes" id="UP000320333">
    <property type="component" value="Unassembled WGS sequence"/>
</dbReference>
<feature type="transmembrane region" description="Helical" evidence="2">
    <location>
        <begin position="318"/>
        <end position="339"/>
    </location>
</feature>
<feature type="compositionally biased region" description="Polar residues" evidence="1">
    <location>
        <begin position="267"/>
        <end position="279"/>
    </location>
</feature>